<dbReference type="OrthoDB" id="9807410at2"/>
<organism evidence="3 4">
    <name type="scientific">Rhodothermus marinus (strain ATCC 43812 / DSM 4252 / R-10)</name>
    <name type="common">Rhodothermus obamensis</name>
    <dbReference type="NCBI Taxonomy" id="518766"/>
    <lineage>
        <taxon>Bacteria</taxon>
        <taxon>Pseudomonadati</taxon>
        <taxon>Rhodothermota</taxon>
        <taxon>Rhodothermia</taxon>
        <taxon>Rhodothermales</taxon>
        <taxon>Rhodothermaceae</taxon>
        <taxon>Rhodothermus</taxon>
    </lineage>
</organism>
<keyword evidence="4" id="KW-1185">Reference proteome</keyword>
<dbReference type="Pfam" id="PF21544">
    <property type="entry name" value="PorZ_N_b_propeller"/>
    <property type="match status" value="1"/>
</dbReference>
<dbReference type="KEGG" id="rmr:Rmar_1929"/>
<dbReference type="Gene3D" id="2.60.40.4070">
    <property type="match status" value="1"/>
</dbReference>
<dbReference type="EMBL" id="CP001807">
    <property type="protein sequence ID" value="ACY48812.1"/>
    <property type="molecule type" value="Genomic_DNA"/>
</dbReference>
<dbReference type="InterPro" id="IPR011110">
    <property type="entry name" value="Reg_prop"/>
</dbReference>
<evidence type="ECO:0000313" key="3">
    <source>
        <dbReference type="EMBL" id="ACY48812.1"/>
    </source>
</evidence>
<proteinExistence type="predicted"/>
<protein>
    <submittedName>
        <fullName evidence="3">Two component regulator propeller domain protein</fullName>
    </submittedName>
</protein>
<dbReference type="eggNOG" id="COG3292">
    <property type="taxonomic scope" value="Bacteria"/>
</dbReference>
<dbReference type="RefSeq" id="WP_012844423.1">
    <property type="nucleotide sequence ID" value="NC_013501.1"/>
</dbReference>
<dbReference type="eggNOG" id="COG4257">
    <property type="taxonomic scope" value="Bacteria"/>
</dbReference>
<dbReference type="STRING" id="518766.Rmar_1929"/>
<evidence type="ECO:0000313" key="4">
    <source>
        <dbReference type="Proteomes" id="UP000002221"/>
    </source>
</evidence>
<dbReference type="SUPFAM" id="SSF63829">
    <property type="entry name" value="Calcium-dependent phosphotriesterase"/>
    <property type="match status" value="3"/>
</dbReference>
<evidence type="ECO:0000259" key="2">
    <source>
        <dbReference type="Pfam" id="PF21544"/>
    </source>
</evidence>
<reference evidence="3 4" key="1">
    <citation type="journal article" date="2009" name="Stand. Genomic Sci.">
        <title>Complete genome sequence of Rhodothermus marinus type strain (R-10).</title>
        <authorList>
            <person name="Nolan M."/>
            <person name="Tindall B.J."/>
            <person name="Pomrenke H."/>
            <person name="Lapidus A."/>
            <person name="Copeland A."/>
            <person name="Glavina Del Rio T."/>
            <person name="Lucas S."/>
            <person name="Chen F."/>
            <person name="Tice H."/>
            <person name="Cheng J.F."/>
            <person name="Saunders E."/>
            <person name="Han C."/>
            <person name="Bruce D."/>
            <person name="Goodwin L."/>
            <person name="Chain P."/>
            <person name="Pitluck S."/>
            <person name="Ovchinikova G."/>
            <person name="Pati A."/>
            <person name="Ivanova N."/>
            <person name="Mavromatis K."/>
            <person name="Chen A."/>
            <person name="Palaniappan K."/>
            <person name="Land M."/>
            <person name="Hauser L."/>
            <person name="Chang Y.J."/>
            <person name="Jeffries C.D."/>
            <person name="Brettin T."/>
            <person name="Goker M."/>
            <person name="Bristow J."/>
            <person name="Eisen J.A."/>
            <person name="Markowitz V."/>
            <person name="Hugenholtz P."/>
            <person name="Kyrpides N.C."/>
            <person name="Klenk H.P."/>
            <person name="Detter J.C."/>
        </authorList>
    </citation>
    <scope>NUCLEOTIDE SEQUENCE [LARGE SCALE GENOMIC DNA]</scope>
    <source>
        <strain evidence="4">ATCC 43812 / DSM 4252 / R-10</strain>
    </source>
</reference>
<name>D0MKA0_RHOM4</name>
<feature type="signal peptide" evidence="1">
    <location>
        <begin position="1"/>
        <end position="18"/>
    </location>
</feature>
<gene>
    <name evidence="3" type="ordered locus">Rmar_1929</name>
</gene>
<dbReference type="AlphaFoldDB" id="D0MKA0"/>
<keyword evidence="1" id="KW-0732">Signal</keyword>
<dbReference type="Gene3D" id="2.120.10.30">
    <property type="entry name" value="TolB, C-terminal domain"/>
    <property type="match status" value="1"/>
</dbReference>
<feature type="domain" description="PorZ N-terminal beta-propeller" evidence="2">
    <location>
        <begin position="43"/>
        <end position="206"/>
    </location>
</feature>
<feature type="chain" id="PRO_5003012237" evidence="1">
    <location>
        <begin position="19"/>
        <end position="775"/>
    </location>
</feature>
<dbReference type="Gene3D" id="2.130.10.10">
    <property type="entry name" value="YVTN repeat-like/Quinoprotein amine dehydrogenase"/>
    <property type="match status" value="2"/>
</dbReference>
<dbReference type="InterPro" id="IPR011042">
    <property type="entry name" value="6-blade_b-propeller_TolB-like"/>
</dbReference>
<dbReference type="Pfam" id="PF07494">
    <property type="entry name" value="Reg_prop"/>
    <property type="match status" value="1"/>
</dbReference>
<sequence>MRGLWLLVLMGLLGSVQAQPAGRWQAHTSMRQVTDLALAPSSVWVATGGGVFRYSPEDGSLQRFTAVEGLHQVGVRALAWDARRQTLWIGYGDGVIDRLDPAGGTIRAFFDIARAERFPDRQIFRLRMQGDTLLVATAFGVVVFDPVNGVVRDTYTQFGTFSDMAVYDLTVGPGPDGQPTLWLATAQGVAYAPLSHPNLKDPGAWTMESEGLDGQLPVRSIALHGQTLYVGLERGLAVRQPDGSYELRWEGEAVTDLQPLGDLLLGTAGNRVLRVDATTSVQTLGSDSLGRPLRLATDGETLWIGDGENGLLRAAVPDAGATGLDVLEKILPDGPYVNVFADLAIDPAGNLWATDVATGGTAGFHRMAPDGRWTAFLPAILGGRSAFRPVYADAAGNVWVGSDGNGLVQVAPDSTLIFYDATNSTLEPAAGTSSFIIVRGLGSDPEGRLWVANLTAPHPLHVRLPDGTWQRAPIPSCINSLSTTLGRLLVDEYGQLWIVAVSRGNLRINTGLILYDPGDDPARADDDACRYLSERGGGGQGLPGVAVQALAEDRDGRVWIGTTEGLAYVLNNPFAAADPNTVPVWPLAADRQPGENPFLLSGLSVNDLAVDPANRLWVATDDGVYVVEQAGVDFRIAEHFTQENSPLLSDVVQAVAVDARSGRVFLATAAGLVSYQGDAIAPAEQARPLFVYPNPVRVGPEEDAMVFIEGLVEATELRIVTVDGRLVTSFETRGGRVRWDGRDRYGRPVPSGVYLIVAVGQNGEGTAYGKVAILR</sequence>
<dbReference type="InterPro" id="IPR048954">
    <property type="entry name" value="PorZ_N"/>
</dbReference>
<accession>D0MKA0</accession>
<dbReference type="HOGENOM" id="CLU_018865_0_0_10"/>
<evidence type="ECO:0000256" key="1">
    <source>
        <dbReference type="SAM" id="SignalP"/>
    </source>
</evidence>
<dbReference type="Proteomes" id="UP000002221">
    <property type="component" value="Chromosome"/>
</dbReference>
<dbReference type="InterPro" id="IPR015943">
    <property type="entry name" value="WD40/YVTN_repeat-like_dom_sf"/>
</dbReference>